<reference evidence="2 3" key="1">
    <citation type="journal article" date="2020" name="Microbiol. Resour. Announc.">
        <title>Draft Genome Sequence of a Cladosporium Species Isolated from the Mesophotic Ascidian Didemnum maculosum.</title>
        <authorList>
            <person name="Gioti A."/>
            <person name="Siaperas R."/>
            <person name="Nikolaivits E."/>
            <person name="Le Goff G."/>
            <person name="Ouazzani J."/>
            <person name="Kotoulas G."/>
            <person name="Topakas E."/>
        </authorList>
    </citation>
    <scope>NUCLEOTIDE SEQUENCE [LARGE SCALE GENOMIC DNA]</scope>
    <source>
        <strain evidence="2 3">TM138-S3</strain>
    </source>
</reference>
<feature type="region of interest" description="Disordered" evidence="1">
    <location>
        <begin position="214"/>
        <end position="238"/>
    </location>
</feature>
<dbReference type="AlphaFoldDB" id="A0AB34KMR9"/>
<sequence length="350" mass="37940">MESGLGCRFVGGLFGSNSPPAPVWGTSNDLNLLSEALAADLSISSSVAPEGSSEASYALQATISHLQKAGRIPADVEKIKGLSDSQREALGFELKTLDPATSIQHLGKPNFVNQNIAKVLAILRFVARYQELKTGSKRPVIQVGVVTLTVDGFKTHFRAQTFKAADGTITDTVWLYRWCVMDGNGAYEEYWRAFSGHVVEQQANTNVPMADVPAPAPAPAPTPVHQPASATVPKPTRKPRHTAYLKFEHDHLSDDELFASRPELIQGDAIIRLARNYSNTDIFERINAATPRGIKNVCVITKRLTHAIEAAAEASGRSVLEIRQEIVNAKNANGVEHSAVVDTSRYTSSE</sequence>
<organism evidence="2 3">
    <name type="scientific">Cladosporium halotolerans</name>
    <dbReference type="NCBI Taxonomy" id="1052096"/>
    <lineage>
        <taxon>Eukaryota</taxon>
        <taxon>Fungi</taxon>
        <taxon>Dikarya</taxon>
        <taxon>Ascomycota</taxon>
        <taxon>Pezizomycotina</taxon>
        <taxon>Dothideomycetes</taxon>
        <taxon>Dothideomycetidae</taxon>
        <taxon>Cladosporiales</taxon>
        <taxon>Cladosporiaceae</taxon>
        <taxon>Cladosporium</taxon>
    </lineage>
</organism>
<evidence type="ECO:0000256" key="1">
    <source>
        <dbReference type="SAM" id="MobiDB-lite"/>
    </source>
</evidence>
<dbReference type="EMBL" id="JAAQHG020000019">
    <property type="protein sequence ID" value="KAL1585451.1"/>
    <property type="molecule type" value="Genomic_DNA"/>
</dbReference>
<dbReference type="RefSeq" id="XP_069228557.1">
    <property type="nucleotide sequence ID" value="XM_069374301.1"/>
</dbReference>
<name>A0AB34KMR9_9PEZI</name>
<comment type="caution">
    <text evidence="2">The sequence shown here is derived from an EMBL/GenBank/DDBJ whole genome shotgun (WGS) entry which is preliminary data.</text>
</comment>
<dbReference type="Proteomes" id="UP000803884">
    <property type="component" value="Unassembled WGS sequence"/>
</dbReference>
<evidence type="ECO:0000313" key="3">
    <source>
        <dbReference type="Proteomes" id="UP000803884"/>
    </source>
</evidence>
<proteinExistence type="predicted"/>
<dbReference type="GeneID" id="96007139"/>
<evidence type="ECO:0000313" key="2">
    <source>
        <dbReference type="EMBL" id="KAL1585451.1"/>
    </source>
</evidence>
<keyword evidence="3" id="KW-1185">Reference proteome</keyword>
<gene>
    <name evidence="2" type="ORF">WHR41_05696</name>
</gene>
<accession>A0AB34KMR9</accession>
<feature type="compositionally biased region" description="Pro residues" evidence="1">
    <location>
        <begin position="214"/>
        <end position="224"/>
    </location>
</feature>
<protein>
    <submittedName>
        <fullName evidence="2">Uncharacterized protein</fullName>
    </submittedName>
</protein>